<keyword evidence="3" id="KW-0812">Transmembrane</keyword>
<dbReference type="RefSeq" id="WP_093194673.1">
    <property type="nucleotide sequence ID" value="NZ_FNEV01000012.1"/>
</dbReference>
<feature type="coiled-coil region" evidence="2">
    <location>
        <begin position="467"/>
        <end position="494"/>
    </location>
</feature>
<accession>A0A1G8W2Q1</accession>
<dbReference type="OrthoDB" id="9763774at2"/>
<dbReference type="InterPro" id="IPR001932">
    <property type="entry name" value="PPM-type_phosphatase-like_dom"/>
</dbReference>
<dbReference type="Pfam" id="PF19732">
    <property type="entry name" value="SpoIIE_N"/>
    <property type="match status" value="1"/>
</dbReference>
<dbReference type="EMBL" id="FNEV01000012">
    <property type="protein sequence ID" value="SDJ72664.1"/>
    <property type="molecule type" value="Genomic_DNA"/>
</dbReference>
<dbReference type="AlphaFoldDB" id="A0A1G8W2Q1"/>
<dbReference type="PANTHER" id="PTHR43156:SF2">
    <property type="entry name" value="STAGE II SPORULATION PROTEIN E"/>
    <property type="match status" value="1"/>
</dbReference>
<dbReference type="STRING" id="86666.SAMN04490247_3011"/>
<gene>
    <name evidence="5" type="ORF">SAMN04490247_3011</name>
</gene>
<feature type="transmembrane region" description="Helical" evidence="3">
    <location>
        <begin position="30"/>
        <end position="61"/>
    </location>
</feature>
<evidence type="ECO:0000259" key="4">
    <source>
        <dbReference type="SMART" id="SM00331"/>
    </source>
</evidence>
<keyword evidence="3" id="KW-1133">Transmembrane helix</keyword>
<dbReference type="Proteomes" id="UP000199225">
    <property type="component" value="Unassembled WGS sequence"/>
</dbReference>
<dbReference type="NCBIfam" id="TIGR02865">
    <property type="entry name" value="spore_II_E"/>
    <property type="match status" value="1"/>
</dbReference>
<evidence type="ECO:0000256" key="2">
    <source>
        <dbReference type="SAM" id="Coils"/>
    </source>
</evidence>
<feature type="transmembrane region" description="Helical" evidence="3">
    <location>
        <begin position="204"/>
        <end position="228"/>
    </location>
</feature>
<feature type="transmembrane region" description="Helical" evidence="3">
    <location>
        <begin position="281"/>
        <end position="298"/>
    </location>
</feature>
<dbReference type="InterPro" id="IPR052016">
    <property type="entry name" value="Bact_Sigma-Reg"/>
</dbReference>
<evidence type="ECO:0000313" key="6">
    <source>
        <dbReference type="Proteomes" id="UP000199225"/>
    </source>
</evidence>
<feature type="transmembrane region" description="Helical" evidence="3">
    <location>
        <begin position="172"/>
        <end position="192"/>
    </location>
</feature>
<evidence type="ECO:0000256" key="3">
    <source>
        <dbReference type="SAM" id="Phobius"/>
    </source>
</evidence>
<reference evidence="6" key="1">
    <citation type="submission" date="2016-10" db="EMBL/GenBank/DDBJ databases">
        <authorList>
            <person name="Varghese N."/>
            <person name="Submissions S."/>
        </authorList>
    </citation>
    <scope>NUCLEOTIDE SEQUENCE [LARGE SCALE GENOMIC DNA]</scope>
    <source>
        <strain evidence="6">DSM 4771</strain>
    </source>
</reference>
<dbReference type="InterPro" id="IPR014221">
    <property type="entry name" value="SpoII_E"/>
</dbReference>
<feature type="domain" description="PPM-type phosphatase" evidence="4">
    <location>
        <begin position="569"/>
        <end position="780"/>
    </location>
</feature>
<keyword evidence="1" id="KW-0378">Hydrolase</keyword>
<feature type="transmembrane region" description="Helical" evidence="3">
    <location>
        <begin position="134"/>
        <end position="152"/>
    </location>
</feature>
<keyword evidence="2" id="KW-0175">Coiled coil</keyword>
<organism evidence="5 6">
    <name type="scientific">Salimicrobium halophilum</name>
    <dbReference type="NCBI Taxonomy" id="86666"/>
    <lineage>
        <taxon>Bacteria</taxon>
        <taxon>Bacillati</taxon>
        <taxon>Bacillota</taxon>
        <taxon>Bacilli</taxon>
        <taxon>Bacillales</taxon>
        <taxon>Bacillaceae</taxon>
        <taxon>Salimicrobium</taxon>
    </lineage>
</organism>
<dbReference type="SMART" id="SM00331">
    <property type="entry name" value="PP2C_SIG"/>
    <property type="match status" value="1"/>
</dbReference>
<name>A0A1G8W2Q1_9BACI</name>
<dbReference type="GO" id="GO:0004722">
    <property type="term" value="F:protein serine/threonine phosphatase activity"/>
    <property type="evidence" value="ECO:0007669"/>
    <property type="project" value="InterPro"/>
</dbReference>
<dbReference type="PANTHER" id="PTHR43156">
    <property type="entry name" value="STAGE II SPORULATION PROTEIN E-RELATED"/>
    <property type="match status" value="1"/>
</dbReference>
<dbReference type="InterPro" id="IPR045768">
    <property type="entry name" value="SpoIIE_N"/>
</dbReference>
<dbReference type="SUPFAM" id="SSF81606">
    <property type="entry name" value="PP2C-like"/>
    <property type="match status" value="1"/>
</dbReference>
<dbReference type="Gene3D" id="3.60.40.10">
    <property type="entry name" value="PPM-type phosphatase domain"/>
    <property type="match status" value="1"/>
</dbReference>
<dbReference type="Pfam" id="PF07228">
    <property type="entry name" value="SpoIIE"/>
    <property type="match status" value="1"/>
</dbReference>
<evidence type="ECO:0000256" key="1">
    <source>
        <dbReference type="ARBA" id="ARBA00022801"/>
    </source>
</evidence>
<feature type="transmembrane region" description="Helical" evidence="3">
    <location>
        <begin position="67"/>
        <end position="97"/>
    </location>
</feature>
<sequence length="794" mass="88494">MAEVIARPFSRLRKRGMIGKRVKESFSWELAGIMVLGLLLSRAVILSVMAPFAIAFAAVVWKKRKSAFLPVAVAISIGGFTFSIEYGVFQVVALVSFMLFHFFVRSPRWTPIVAAVSCLTARAIWFGPSYMYEWMLAGVEALFCLLLVLIFMQSLRLLSPDRYSLTLRHEEVICFLILVASVFTGMIGWNIAGVQLAEVTAYVLLLMLAYAAGAAIGATTGVVIGLVLSLAQADYLYHMSLLAFSGVLGGMLREGGRFGVSIGFLIGTVLMSAYTPEYLSFYDSVQTAGVAVVLFFLVPGKVLERLAGFIPGTKEHELERNKYVEEVRDVTARQIDRFSSVFRTIAHSFKKAGEGRREDVGMEKDRLLSDVTAHTCQLCFKKENCWVKEFGQTYQLFTNLERDLQKQDELEPLTSMYLEKHCVKPEKVVRVMREEMTKHEANRHLVHQITESRRFVAEQLSGISEVMENFSEDLMKERKQYEDIEHRIKRQLDEDSIRLKKLDIYSLERGNVDIEMGVAFDDYRGEAAKLIAPYLSDMLEETIVLTNKASESGSSGLYHFHFTSAKNFTVSPGISHMAKGGGLVSGDSYAVMEVGKGKQILAISDGMGNGERAHVESAEALHLLKQMLHSGLKESMALETINSILSLRSTEEIFATMDIAVIDLHKATSRFIKIGGIPSYIKRGKELIKIEAGNLPIGILPEVDVETKQVELKAGDLVIMVSDGVVEGLKGVGDKEGWLEDRIRALRTRDPQQASDELLEQVLRNQGDLKDDMTIIAGRVDHFTPQWSAISTAQ</sequence>
<proteinExistence type="predicted"/>
<keyword evidence="3" id="KW-0472">Membrane</keyword>
<protein>
    <submittedName>
        <fullName evidence="5">Stage II sporulation protein E</fullName>
    </submittedName>
</protein>
<evidence type="ECO:0000313" key="5">
    <source>
        <dbReference type="EMBL" id="SDJ72664.1"/>
    </source>
</evidence>
<keyword evidence="6" id="KW-1185">Reference proteome</keyword>
<dbReference type="InterPro" id="IPR036457">
    <property type="entry name" value="PPM-type-like_dom_sf"/>
</dbReference>